<evidence type="ECO:0000259" key="3">
    <source>
        <dbReference type="PROSITE" id="PS51752"/>
    </source>
</evidence>
<keyword evidence="1" id="KW-0472">Membrane</keyword>
<dbReference type="GO" id="GO:0042981">
    <property type="term" value="P:regulation of apoptotic process"/>
    <property type="evidence" value="ECO:0007669"/>
    <property type="project" value="InterPro"/>
</dbReference>
<dbReference type="OrthoDB" id="10028250at2759"/>
<evidence type="ECO:0008006" key="6">
    <source>
        <dbReference type="Google" id="ProtNLM"/>
    </source>
</evidence>
<evidence type="ECO:0000313" key="4">
    <source>
        <dbReference type="EMBL" id="CAF1284565.1"/>
    </source>
</evidence>
<evidence type="ECO:0000313" key="5">
    <source>
        <dbReference type="Proteomes" id="UP000663834"/>
    </source>
</evidence>
<dbReference type="InterPro" id="IPR036404">
    <property type="entry name" value="Jacalin-like_lectin_dom_sf"/>
</dbReference>
<dbReference type="Proteomes" id="UP000663834">
    <property type="component" value="Unassembled WGS sequence"/>
</dbReference>
<proteinExistence type="predicted"/>
<dbReference type="InterPro" id="IPR001229">
    <property type="entry name" value="Jacalin-like_lectin_dom"/>
</dbReference>
<sequence length="362" mass="41943">MDNNHLRGIILKLQDYLSDSDRQRLHFFLGDDVPRPIRDDPTLNGTLRLMESLFDQDKINERDVTFLIKAFHAIQCIDAVKILNEHMKQIQSNRLHRSTQSLSSIMPSFIDQVILDQEDRNPTQTSILLLVIALGILACAFFIKINELNHSIKERDDIIFEERIINNQTIQKLKHVEFENNQLNKQITQGKKKKKIILIKPGEKFGGINGDFFDDSSVPDFTCRYISGISAYGNNESMESYQFSYSSDNDNQNSIETQVYGDQKSLIRKKFDVDKDERIYKVTGQIINEKIVSQNDINITVVRITGLQVFSTNGLASPSYNGRLGQRFTEKFDGYTLRYVTGRSTQYIHQLQFFWYRTVNEC</sequence>
<dbReference type="EMBL" id="CAJNOW010000609">
    <property type="protein sequence ID" value="CAF1284565.1"/>
    <property type="molecule type" value="Genomic_DNA"/>
</dbReference>
<evidence type="ECO:0000256" key="1">
    <source>
        <dbReference type="SAM" id="Phobius"/>
    </source>
</evidence>
<comment type="caution">
    <text evidence="4">The sequence shown here is derived from an EMBL/GenBank/DDBJ whole genome shotgun (WGS) entry which is preliminary data.</text>
</comment>
<accession>A0A815CJM3</accession>
<dbReference type="AlphaFoldDB" id="A0A815CJM3"/>
<dbReference type="SUPFAM" id="SSF51101">
    <property type="entry name" value="Mannose-binding lectins"/>
    <property type="match status" value="1"/>
</dbReference>
<reference evidence="4" key="1">
    <citation type="submission" date="2021-02" db="EMBL/GenBank/DDBJ databases">
        <authorList>
            <person name="Nowell W R."/>
        </authorList>
    </citation>
    <scope>NUCLEOTIDE SEQUENCE</scope>
</reference>
<protein>
    <recommendedName>
        <fullName evidence="6">Jacalin-type lectin domain-containing protein</fullName>
    </recommendedName>
</protein>
<dbReference type="InterPro" id="IPR011029">
    <property type="entry name" value="DEATH-like_dom_sf"/>
</dbReference>
<evidence type="ECO:0000259" key="2">
    <source>
        <dbReference type="PROSITE" id="PS50168"/>
    </source>
</evidence>
<dbReference type="SUPFAM" id="SSF47986">
    <property type="entry name" value="DEATH domain"/>
    <property type="match status" value="1"/>
</dbReference>
<dbReference type="Gene3D" id="1.10.533.10">
    <property type="entry name" value="Death Domain, Fas"/>
    <property type="match status" value="1"/>
</dbReference>
<organism evidence="4 5">
    <name type="scientific">Rotaria magnacalcarata</name>
    <dbReference type="NCBI Taxonomy" id="392030"/>
    <lineage>
        <taxon>Eukaryota</taxon>
        <taxon>Metazoa</taxon>
        <taxon>Spiralia</taxon>
        <taxon>Gnathifera</taxon>
        <taxon>Rotifera</taxon>
        <taxon>Eurotatoria</taxon>
        <taxon>Bdelloidea</taxon>
        <taxon>Philodinida</taxon>
        <taxon>Philodinidae</taxon>
        <taxon>Rotaria</taxon>
    </lineage>
</organism>
<keyword evidence="1" id="KW-0812">Transmembrane</keyword>
<name>A0A815CJM3_9BILA</name>
<dbReference type="PROSITE" id="PS51752">
    <property type="entry name" value="JACALIN_LECTIN"/>
    <property type="match status" value="1"/>
</dbReference>
<dbReference type="InterPro" id="IPR001875">
    <property type="entry name" value="DED_dom"/>
</dbReference>
<dbReference type="Gene3D" id="2.100.10.30">
    <property type="entry name" value="Jacalin-like lectin domain"/>
    <property type="match status" value="1"/>
</dbReference>
<gene>
    <name evidence="4" type="ORF">KQP761_LOCUS3955</name>
</gene>
<feature type="domain" description="DED" evidence="2">
    <location>
        <begin position="5"/>
        <end position="85"/>
    </location>
</feature>
<dbReference type="PROSITE" id="PS50168">
    <property type="entry name" value="DED"/>
    <property type="match status" value="1"/>
</dbReference>
<feature type="domain" description="Jacalin-type lectin" evidence="3">
    <location>
        <begin position="199"/>
        <end position="357"/>
    </location>
</feature>
<feature type="transmembrane region" description="Helical" evidence="1">
    <location>
        <begin position="127"/>
        <end position="145"/>
    </location>
</feature>
<keyword evidence="1" id="KW-1133">Transmembrane helix</keyword>